<dbReference type="GO" id="GO:0004075">
    <property type="term" value="F:biotin carboxylase activity"/>
    <property type="evidence" value="ECO:0007669"/>
    <property type="project" value="UniProtKB-EC"/>
</dbReference>
<evidence type="ECO:0000259" key="14">
    <source>
        <dbReference type="PROSITE" id="PS50968"/>
    </source>
</evidence>
<dbReference type="SUPFAM" id="SSF51230">
    <property type="entry name" value="Single hybrid motif"/>
    <property type="match status" value="1"/>
</dbReference>
<dbReference type="GO" id="GO:0003989">
    <property type="term" value="F:acetyl-CoA carboxylase activity"/>
    <property type="evidence" value="ECO:0007669"/>
    <property type="project" value="UniProtKB-EC"/>
</dbReference>
<dbReference type="Pfam" id="PF00289">
    <property type="entry name" value="Biotin_carb_N"/>
    <property type="match status" value="1"/>
</dbReference>
<dbReference type="SUPFAM" id="SSF51246">
    <property type="entry name" value="Rudiment single hybrid motif"/>
    <property type="match status" value="1"/>
</dbReference>
<dbReference type="FunFam" id="3.30.1490.20:FF:000003">
    <property type="entry name" value="acetyl-CoA carboxylase isoform X1"/>
    <property type="match status" value="1"/>
</dbReference>
<dbReference type="Gene3D" id="3.40.50.20">
    <property type="match status" value="1"/>
</dbReference>
<dbReference type="Gene3D" id="2.40.50.100">
    <property type="match status" value="1"/>
</dbReference>
<dbReference type="EC" id="6.3.4.14" evidence="2"/>
<evidence type="ECO:0000259" key="16">
    <source>
        <dbReference type="PROSITE" id="PS50979"/>
    </source>
</evidence>
<comment type="catalytic activity">
    <reaction evidence="12">
        <text>N(6)-biotinyl-L-lysyl-[protein] + hydrogencarbonate + ATP = N(6)-carboxybiotinyl-L-lysyl-[protein] + ADP + phosphate + H(+)</text>
        <dbReference type="Rhea" id="RHEA:13501"/>
        <dbReference type="Rhea" id="RHEA-COMP:10505"/>
        <dbReference type="Rhea" id="RHEA-COMP:10506"/>
        <dbReference type="ChEBI" id="CHEBI:15378"/>
        <dbReference type="ChEBI" id="CHEBI:17544"/>
        <dbReference type="ChEBI" id="CHEBI:30616"/>
        <dbReference type="ChEBI" id="CHEBI:43474"/>
        <dbReference type="ChEBI" id="CHEBI:83144"/>
        <dbReference type="ChEBI" id="CHEBI:83145"/>
        <dbReference type="ChEBI" id="CHEBI:456216"/>
        <dbReference type="EC" id="6.3.4.14"/>
    </reaction>
</comment>
<dbReference type="PANTHER" id="PTHR45728">
    <property type="entry name" value="ACETYL-COA CARBOXYLASE, ISOFORM A"/>
    <property type="match status" value="1"/>
</dbReference>
<dbReference type="InterPro" id="IPR011053">
    <property type="entry name" value="Single_hybrid_motif"/>
</dbReference>
<name>A0A6V7UJD5_MELEN</name>
<dbReference type="InterPro" id="IPR049076">
    <property type="entry name" value="ACCA"/>
</dbReference>
<dbReference type="CDD" id="cd06850">
    <property type="entry name" value="biotinyl_domain"/>
    <property type="match status" value="1"/>
</dbReference>
<dbReference type="AlphaFoldDB" id="A0A6V7UJD5"/>
<evidence type="ECO:0000313" key="17">
    <source>
        <dbReference type="EMBL" id="CAD2158335.1"/>
    </source>
</evidence>
<proteinExistence type="predicted"/>
<evidence type="ECO:0000313" key="18">
    <source>
        <dbReference type="Proteomes" id="UP000580250"/>
    </source>
</evidence>
<evidence type="ECO:0000256" key="11">
    <source>
        <dbReference type="ARBA" id="ARBA00048065"/>
    </source>
</evidence>
<evidence type="ECO:0000256" key="2">
    <source>
        <dbReference type="ARBA" id="ARBA00013263"/>
    </source>
</evidence>
<evidence type="ECO:0000256" key="3">
    <source>
        <dbReference type="ARBA" id="ARBA00022516"/>
    </source>
</evidence>
<dbReference type="SMART" id="SM00878">
    <property type="entry name" value="Biotin_carb_C"/>
    <property type="match status" value="1"/>
</dbReference>
<dbReference type="InterPro" id="IPR016185">
    <property type="entry name" value="PreATP-grasp_dom_sf"/>
</dbReference>
<keyword evidence="9" id="KW-0275">Fatty acid biosynthesis</keyword>
<dbReference type="GO" id="GO:0046872">
    <property type="term" value="F:metal ion binding"/>
    <property type="evidence" value="ECO:0007669"/>
    <property type="project" value="InterPro"/>
</dbReference>
<dbReference type="GO" id="GO:0006633">
    <property type="term" value="P:fatty acid biosynthetic process"/>
    <property type="evidence" value="ECO:0007669"/>
    <property type="project" value="UniProtKB-KW"/>
</dbReference>
<dbReference type="InterPro" id="IPR005482">
    <property type="entry name" value="Biotin_COase_C"/>
</dbReference>
<feature type="domain" description="ATP-grasp" evidence="15">
    <location>
        <begin position="229"/>
        <end position="415"/>
    </location>
</feature>
<dbReference type="GO" id="GO:0005524">
    <property type="term" value="F:ATP binding"/>
    <property type="evidence" value="ECO:0007669"/>
    <property type="project" value="UniProtKB-UniRule"/>
</dbReference>
<comment type="catalytic activity">
    <reaction evidence="11">
        <text>hydrogencarbonate + acetyl-CoA + ATP = malonyl-CoA + ADP + phosphate + H(+)</text>
        <dbReference type="Rhea" id="RHEA:11308"/>
        <dbReference type="ChEBI" id="CHEBI:15378"/>
        <dbReference type="ChEBI" id="CHEBI:17544"/>
        <dbReference type="ChEBI" id="CHEBI:30616"/>
        <dbReference type="ChEBI" id="CHEBI:43474"/>
        <dbReference type="ChEBI" id="CHEBI:57288"/>
        <dbReference type="ChEBI" id="CHEBI:57384"/>
        <dbReference type="ChEBI" id="CHEBI:456216"/>
        <dbReference type="EC" id="6.4.1.2"/>
    </reaction>
</comment>
<dbReference type="PROSITE" id="PS50968">
    <property type="entry name" value="BIOTINYL_LIPOYL"/>
    <property type="match status" value="1"/>
</dbReference>
<evidence type="ECO:0000256" key="8">
    <source>
        <dbReference type="ARBA" id="ARBA00023098"/>
    </source>
</evidence>
<evidence type="ECO:0000256" key="7">
    <source>
        <dbReference type="ARBA" id="ARBA00022840"/>
    </source>
</evidence>
<keyword evidence="4" id="KW-0436">Ligase</keyword>
<dbReference type="Proteomes" id="UP000580250">
    <property type="component" value="Unassembled WGS sequence"/>
</dbReference>
<dbReference type="SUPFAM" id="SSF56059">
    <property type="entry name" value="Glutathione synthetase ATP-binding domain-like"/>
    <property type="match status" value="1"/>
</dbReference>
<dbReference type="PROSITE" id="PS50975">
    <property type="entry name" value="ATP_GRASP"/>
    <property type="match status" value="1"/>
</dbReference>
<gene>
    <name evidence="17" type="ORF">MENT_LOCUS13107</name>
</gene>
<comment type="cofactor">
    <cofactor evidence="1">
        <name>biotin</name>
        <dbReference type="ChEBI" id="CHEBI:57586"/>
    </cofactor>
</comment>
<evidence type="ECO:0000256" key="12">
    <source>
        <dbReference type="ARBA" id="ARBA00048600"/>
    </source>
</evidence>
<dbReference type="InterPro" id="IPR011764">
    <property type="entry name" value="Biotin_carboxylation_dom"/>
</dbReference>
<dbReference type="PANTHER" id="PTHR45728:SF3">
    <property type="entry name" value="ACETYL-COA CARBOXYLASE"/>
    <property type="match status" value="1"/>
</dbReference>
<dbReference type="EMBL" id="CAJEWN010000070">
    <property type="protein sequence ID" value="CAD2158335.1"/>
    <property type="molecule type" value="Genomic_DNA"/>
</dbReference>
<dbReference type="InterPro" id="IPR013815">
    <property type="entry name" value="ATP_grasp_subdomain_1"/>
</dbReference>
<dbReference type="Pfam" id="PF02786">
    <property type="entry name" value="CPSase_L_D2"/>
    <property type="match status" value="1"/>
</dbReference>
<dbReference type="InterPro" id="IPR005479">
    <property type="entry name" value="CPAse_ATP-bd"/>
</dbReference>
<keyword evidence="10" id="KW-0092">Biotin</keyword>
<dbReference type="InterPro" id="IPR011054">
    <property type="entry name" value="Rudment_hybrid_motif"/>
</dbReference>
<dbReference type="Gene3D" id="3.30.1490.20">
    <property type="entry name" value="ATP-grasp fold, A domain"/>
    <property type="match status" value="1"/>
</dbReference>
<dbReference type="PROSITE" id="PS00866">
    <property type="entry name" value="CPSASE_1"/>
    <property type="match status" value="1"/>
</dbReference>
<keyword evidence="3" id="KW-0444">Lipid biosynthesis</keyword>
<evidence type="ECO:0000256" key="1">
    <source>
        <dbReference type="ARBA" id="ARBA00001953"/>
    </source>
</evidence>
<evidence type="ECO:0000256" key="4">
    <source>
        <dbReference type="ARBA" id="ARBA00022598"/>
    </source>
</evidence>
<evidence type="ECO:0000259" key="15">
    <source>
        <dbReference type="PROSITE" id="PS50975"/>
    </source>
</evidence>
<evidence type="ECO:0000256" key="6">
    <source>
        <dbReference type="ARBA" id="ARBA00022832"/>
    </source>
</evidence>
<dbReference type="InterPro" id="IPR000089">
    <property type="entry name" value="Biotin_lipoyl"/>
</dbReference>
<reference evidence="17 18" key="1">
    <citation type="submission" date="2020-08" db="EMBL/GenBank/DDBJ databases">
        <authorList>
            <person name="Koutsovoulos G."/>
            <person name="Danchin GJ E."/>
        </authorList>
    </citation>
    <scope>NUCLEOTIDE SEQUENCE [LARGE SCALE GENOMIC DNA]</scope>
</reference>
<keyword evidence="5 13" id="KW-0547">Nucleotide-binding</keyword>
<keyword evidence="6" id="KW-0276">Fatty acid metabolism</keyword>
<keyword evidence="8" id="KW-0443">Lipid metabolism</keyword>
<dbReference type="GO" id="GO:0005739">
    <property type="term" value="C:mitochondrion"/>
    <property type="evidence" value="ECO:0007669"/>
    <property type="project" value="TreeGrafter"/>
</dbReference>
<evidence type="ECO:0000256" key="13">
    <source>
        <dbReference type="PROSITE-ProRule" id="PRU00409"/>
    </source>
</evidence>
<evidence type="ECO:0000256" key="10">
    <source>
        <dbReference type="ARBA" id="ARBA00023267"/>
    </source>
</evidence>
<accession>A0A6V7UJD5</accession>
<dbReference type="PROSITE" id="PS00867">
    <property type="entry name" value="CPSASE_2"/>
    <property type="match status" value="1"/>
</dbReference>
<sequence>MPRPMTLPSIQTFRVSKFDGTSATLSSNLVDQKNLVFNDIDDFVNHFCEDPTKARSIRKILVATNGIAAVKCILSMRKLLMQLFRNDRIIRFVCLTTEQEIQSKAEYLKMADYLVFSPAGANTNNYANVDEIVEHATRNNVDAVWADWGHASEDPRLPEELSKKNIVFIGPPSKAMVALRDKIASTIIAQTVKIPTIEWSGSGLVVESTGEEEGGKEGGGGGSELEISKELYLKACVSTVEEGLPSMKEKNISYPVMIKASEGGGGKGIRKCISDEEFRTNFRRVQAEVPGSPIFLMKCMVNARHIEVQLIGDHYGQVIPIFTRDCSIQRRCQKIIEEAPAGIASPEIQRQMKMDAVNLAKKVGYVSAGTVEYMYLPSEQKYYFLELNPRLQVEHPCTEMVANINIPAIQLQIAMGIPLHRITEIRLFYGMDRYGNSPFPQNQCRTDTNIHVIAARITSEDPAEGFRPASGSVEVLNFQSNQNVWGYFSVSSTGKVHEFADSQFGHLFAKGTTRYEAISALLCALKELELRATFTSQVNYLVGLLHDKEFENNEFHTGWLDARIAARVQSAPELPVHVTVAIGATLVGYTRISEVFSKFQSALERGQILPKSGLTETWELELVHSNIKYSVMVNKFGPINYLVRLNDSVVTTIVRELGNGTLIIIYSHQAYTCHLEEESERFKVVIGRTLTIFEKENDPSMLRSKNAGRFMQYLKREGDYVCVGEVYAEMESMKMVINLEVSKAGGRLIQVAQPGHVLFPGTLIARLEDQDDVSTQKPKNFVGRMEEWDSAITKDVLDRGKSRLDTRFEDLILTCKDILSGYCMPEPYFHEKIVRLVDDFYNVLKQSTAPLCSIQSFLYAVESRICRMSSYSKIKKLISNVNPQTFPANELAEEMESYLCTLNPTELGIEKQYFESLIKICERFGDGLLGHLQIVISEFLENFIDIEHHFQDVSYDKGVSSIKSIISDPSRVVRMVYSHTKVLDKNVFLKELLSRLDDQSIIKLQMPLKRIANMFNQEIEPIAIYIRRILNKMHQLSYSNLCSNIRFNSKQYEMKEFISLYFNNNEELQTNNNIYVNLLKKIIKQNI</sequence>
<protein>
    <recommendedName>
        <fullName evidence="2">biotin carboxylase</fullName>
        <ecNumber evidence="2">6.3.4.14</ecNumber>
    </recommendedName>
</protein>
<dbReference type="InterPro" id="IPR049074">
    <property type="entry name" value="ACCA_BT"/>
</dbReference>
<dbReference type="InterPro" id="IPR013537">
    <property type="entry name" value="AcCoA_COase_cen"/>
</dbReference>
<feature type="domain" description="Lipoyl-binding" evidence="14">
    <location>
        <begin position="693"/>
        <end position="768"/>
    </location>
</feature>
<evidence type="ECO:0000256" key="5">
    <source>
        <dbReference type="ARBA" id="ARBA00022741"/>
    </source>
</evidence>
<dbReference type="Gene3D" id="3.30.470.20">
    <property type="entry name" value="ATP-grasp fold, B domain"/>
    <property type="match status" value="1"/>
</dbReference>
<comment type="caution">
    <text evidence="17">The sequence shown here is derived from an EMBL/GenBank/DDBJ whole genome shotgun (WGS) entry which is preliminary data.</text>
</comment>
<keyword evidence="7 13" id="KW-0067">ATP-binding</keyword>
<feature type="domain" description="Biotin carboxylation" evidence="16">
    <location>
        <begin position="56"/>
        <end position="565"/>
    </location>
</feature>
<dbReference type="PROSITE" id="PS50979">
    <property type="entry name" value="BC"/>
    <property type="match status" value="1"/>
</dbReference>
<dbReference type="Pfam" id="PF21385">
    <property type="entry name" value="ACCA_BT"/>
    <property type="match status" value="1"/>
</dbReference>
<evidence type="ECO:0000256" key="9">
    <source>
        <dbReference type="ARBA" id="ARBA00023160"/>
    </source>
</evidence>
<dbReference type="Pfam" id="PF02785">
    <property type="entry name" value="Biotin_carb_C"/>
    <property type="match status" value="1"/>
</dbReference>
<dbReference type="InterPro" id="IPR011761">
    <property type="entry name" value="ATP-grasp"/>
</dbReference>
<dbReference type="FunFam" id="2.40.50.100:FF:000005">
    <property type="entry name" value="Acetyl-CoA carboxylase 1"/>
    <property type="match status" value="1"/>
</dbReference>
<dbReference type="OrthoDB" id="14612at2759"/>
<dbReference type="Gene3D" id="3.90.1770.10">
    <property type="entry name" value="PreATP-grasp domain"/>
    <property type="match status" value="1"/>
</dbReference>
<dbReference type="SUPFAM" id="SSF52440">
    <property type="entry name" value="PreATP-grasp domain"/>
    <property type="match status" value="1"/>
</dbReference>
<organism evidence="17 18">
    <name type="scientific">Meloidogyne enterolobii</name>
    <name type="common">Root-knot nematode worm</name>
    <name type="synonym">Meloidogyne mayaguensis</name>
    <dbReference type="NCBI Taxonomy" id="390850"/>
    <lineage>
        <taxon>Eukaryota</taxon>
        <taxon>Metazoa</taxon>
        <taxon>Ecdysozoa</taxon>
        <taxon>Nematoda</taxon>
        <taxon>Chromadorea</taxon>
        <taxon>Rhabditida</taxon>
        <taxon>Tylenchina</taxon>
        <taxon>Tylenchomorpha</taxon>
        <taxon>Tylenchoidea</taxon>
        <taxon>Meloidogynidae</taxon>
        <taxon>Meloidogyninae</taxon>
        <taxon>Meloidogyne</taxon>
    </lineage>
</organism>
<dbReference type="Pfam" id="PF08326">
    <property type="entry name" value="ACC_central"/>
    <property type="match status" value="1"/>
</dbReference>
<dbReference type="InterPro" id="IPR005481">
    <property type="entry name" value="BC-like_N"/>
</dbReference>